<dbReference type="AlphaFoldDB" id="A0A493TKS6"/>
<evidence type="ECO:0000313" key="5">
    <source>
        <dbReference type="Ensembl" id="ENSAPLP00000026459.1"/>
    </source>
</evidence>
<evidence type="ECO:0000256" key="2">
    <source>
        <dbReference type="RuleBase" id="RU000383"/>
    </source>
</evidence>
<organism evidence="5 6">
    <name type="scientific">Anas platyrhynchos platyrhynchos</name>
    <name type="common">Northern mallard</name>
    <dbReference type="NCBI Taxonomy" id="8840"/>
    <lineage>
        <taxon>Eukaryota</taxon>
        <taxon>Metazoa</taxon>
        <taxon>Chordata</taxon>
        <taxon>Craniata</taxon>
        <taxon>Vertebrata</taxon>
        <taxon>Euteleostomi</taxon>
        <taxon>Archelosauria</taxon>
        <taxon>Archosauria</taxon>
        <taxon>Dinosauria</taxon>
        <taxon>Saurischia</taxon>
        <taxon>Theropoda</taxon>
        <taxon>Coelurosauria</taxon>
        <taxon>Aves</taxon>
        <taxon>Neognathae</taxon>
        <taxon>Galloanserae</taxon>
        <taxon>Anseriformes</taxon>
        <taxon>Anatidae</taxon>
        <taxon>Anatinae</taxon>
        <taxon>Anas</taxon>
    </lineage>
</organism>
<dbReference type="InterPro" id="IPR006671">
    <property type="entry name" value="Cyclin_N"/>
</dbReference>
<dbReference type="STRING" id="8840.ENSAPLP00000026459"/>
<proteinExistence type="inferred from homology"/>
<evidence type="ECO:0000259" key="4">
    <source>
        <dbReference type="SMART" id="SM00385"/>
    </source>
</evidence>
<feature type="region of interest" description="Disordered" evidence="3">
    <location>
        <begin position="1"/>
        <end position="26"/>
    </location>
</feature>
<evidence type="ECO:0000256" key="3">
    <source>
        <dbReference type="SAM" id="MobiDB-lite"/>
    </source>
</evidence>
<dbReference type="Ensembl" id="ENSAPLT00000030958.1">
    <property type="protein sequence ID" value="ENSAPLP00000026459.1"/>
    <property type="gene ID" value="ENSAPLG00000022799.1"/>
</dbReference>
<keyword evidence="1 2" id="KW-0195">Cyclin</keyword>
<dbReference type="GO" id="GO:0016538">
    <property type="term" value="F:cyclin-dependent protein serine/threonine kinase regulator activity"/>
    <property type="evidence" value="ECO:0007669"/>
    <property type="project" value="InterPro"/>
</dbReference>
<evidence type="ECO:0000256" key="1">
    <source>
        <dbReference type="ARBA" id="ARBA00023127"/>
    </source>
</evidence>
<comment type="similarity">
    <text evidence="2">Belongs to the cyclin family.</text>
</comment>
<dbReference type="InterPro" id="IPR013763">
    <property type="entry name" value="Cyclin-like_dom"/>
</dbReference>
<dbReference type="GeneTree" id="ENSGT00940000159544"/>
<dbReference type="SMART" id="SM00385">
    <property type="entry name" value="CYCLIN"/>
    <property type="match status" value="1"/>
</dbReference>
<name>A0A493TKS6_ANAPP</name>
<dbReference type="Pfam" id="PF00134">
    <property type="entry name" value="Cyclin_N"/>
    <property type="match status" value="1"/>
</dbReference>
<dbReference type="InterPro" id="IPR036915">
    <property type="entry name" value="Cyclin-like_sf"/>
</dbReference>
<reference evidence="6" key="1">
    <citation type="submission" date="2017-10" db="EMBL/GenBank/DDBJ databases">
        <title>A new Pekin duck reference genome.</title>
        <authorList>
            <person name="Hou Z.-C."/>
            <person name="Zhou Z.-K."/>
            <person name="Zhu F."/>
            <person name="Hou S.-S."/>
        </authorList>
    </citation>
    <scope>NUCLEOTIDE SEQUENCE [LARGE SCALE GENOMIC DNA]</scope>
</reference>
<reference evidence="5" key="2">
    <citation type="submission" date="2025-08" db="UniProtKB">
        <authorList>
            <consortium name="Ensembl"/>
        </authorList>
    </citation>
    <scope>IDENTIFICATION</scope>
</reference>
<reference evidence="5" key="3">
    <citation type="submission" date="2025-09" db="UniProtKB">
        <authorList>
            <consortium name="Ensembl"/>
        </authorList>
    </citation>
    <scope>IDENTIFICATION</scope>
</reference>
<dbReference type="InterPro" id="IPR043198">
    <property type="entry name" value="Cyclin/Ssn8"/>
</dbReference>
<protein>
    <recommendedName>
        <fullName evidence="4">Cyclin-like domain-containing protein</fullName>
    </recommendedName>
</protein>
<sequence length="294" mass="31850">AGGRWGEPGLREVGTREQGAGCGVRGSQRDLGGERLWRWGAGDGVGRVGGSWGETGPERGELGGAWPRSVGSKAWFWGQQELRKLVPATGEPGLNLGDPGLVLGGQVYLRDRAWGRGLGPAWCFGAGGVPRGVVPFLSPATSSQLTINTAIVYMHRFYMVQSFTQFHRNSVAPAALFLAAKVEEQPHKLEHVIKVAHACLHPQEPPPDTRSEAYLQQAQDLVILESIILQTLGFEITIDHPHTHVVKCTQLVRGKRRLLLATPCCRRAFPRPITVASIKTEPLISTSGSAEPPR</sequence>
<dbReference type="GO" id="GO:0006357">
    <property type="term" value="P:regulation of transcription by RNA polymerase II"/>
    <property type="evidence" value="ECO:0007669"/>
    <property type="project" value="InterPro"/>
</dbReference>
<evidence type="ECO:0000313" key="6">
    <source>
        <dbReference type="Proteomes" id="UP000016666"/>
    </source>
</evidence>
<dbReference type="SUPFAM" id="SSF47954">
    <property type="entry name" value="Cyclin-like"/>
    <property type="match status" value="1"/>
</dbReference>
<dbReference type="Gene3D" id="1.10.472.10">
    <property type="entry name" value="Cyclin-like"/>
    <property type="match status" value="1"/>
</dbReference>
<accession>A0A493TKS6</accession>
<dbReference type="Proteomes" id="UP000016666">
    <property type="component" value="Unassembled WGS sequence"/>
</dbReference>
<dbReference type="PANTHER" id="PTHR10026">
    <property type="entry name" value="CYCLIN"/>
    <property type="match status" value="1"/>
</dbReference>
<feature type="domain" description="Cyclin-like" evidence="4">
    <location>
        <begin position="131"/>
        <end position="230"/>
    </location>
</feature>
<keyword evidence="6" id="KW-1185">Reference proteome</keyword>